<reference evidence="4 5" key="1">
    <citation type="submission" date="2024-06" db="EMBL/GenBank/DDBJ databases">
        <authorList>
            <person name="Steensen K."/>
            <person name="Seneca J."/>
            <person name="Bartlau N."/>
            <person name="Yu A.X."/>
            <person name="Polz M.F."/>
        </authorList>
    </citation>
    <scope>NUCLEOTIDE SEQUENCE [LARGE SCALE GENOMIC DNA]</scope>
    <source>
        <strain evidence="4 5">1F145</strain>
    </source>
</reference>
<dbReference type="Gene3D" id="3.30.310.240">
    <property type="entry name" value="Bacterial toxin RNase RnlA/LsoA, N-terminal domain"/>
    <property type="match status" value="1"/>
</dbReference>
<dbReference type="Proteomes" id="UP001569200">
    <property type="component" value="Unassembled WGS sequence"/>
</dbReference>
<dbReference type="CDD" id="cd14794">
    <property type="entry name" value="RNLA_N_1"/>
    <property type="match status" value="1"/>
</dbReference>
<dbReference type="Gene3D" id="6.10.250.2650">
    <property type="match status" value="1"/>
</dbReference>
<proteinExistence type="predicted"/>
<name>A0ABV4LRA0_VIBSP</name>
<dbReference type="Pfam" id="PF15935">
    <property type="entry name" value="RnlA_toxin"/>
    <property type="match status" value="1"/>
</dbReference>
<keyword evidence="5" id="KW-1185">Reference proteome</keyword>
<sequence length="357" mass="40346">MDERNYQNINLTREIIEPTIRQFADSNSLVVRNLDTRPGGKGLRASVGKPGISDCILDIYFIDGGASTLQYKIGKNQELGKVIADTLYETIHPDEFQTVNMVLIGIYEDDIEPVFEELLGQSEHVERLVEEDTPLRKISKLTSTAYQDSITVTHQKTTHKLQIQGKPLSCYREFVYFLTELLELSCLDRVLVRRDDSSAEIVRVEMAEQFLENEFGEVSKRLPQAIRKLLLSSICVKLATPVLPDYSLLLYPDLRSLEGAIKDRLSGSGVEIDGRQLGDFFSFLSPGDYALSSDYSGLVADASIRSNLGDAYSWYHKHRHGLFHMTDITEGSRLLGNFEQLIALSSKAHELIIEMYR</sequence>
<gene>
    <name evidence="4" type="ORF">ACED33_06680</name>
</gene>
<dbReference type="Gene3D" id="3.30.160.690">
    <property type="entry name" value="Bacterial toxin RNase RnlA/LsoA, N repeated domain"/>
    <property type="match status" value="1"/>
</dbReference>
<dbReference type="Pfam" id="PF19417">
    <property type="entry name" value="RnlA_toxin_N"/>
    <property type="match status" value="1"/>
</dbReference>
<dbReference type="EMBL" id="JBGOOW010000004">
    <property type="protein sequence ID" value="MEZ8180354.1"/>
    <property type="molecule type" value="Genomic_DNA"/>
</dbReference>
<evidence type="ECO:0000259" key="3">
    <source>
        <dbReference type="Pfam" id="PF19417"/>
    </source>
</evidence>
<feature type="domain" description="Bacterial toxin RNase RnlA/LsoA N-terminal" evidence="3">
    <location>
        <begin position="6"/>
        <end position="87"/>
    </location>
</feature>
<dbReference type="InterPro" id="IPR043994">
    <property type="entry name" value="RnlA/LsoA-toxin_DBD"/>
</dbReference>
<dbReference type="Pfam" id="PF19034">
    <property type="entry name" value="RnlA-toxin_DBD"/>
    <property type="match status" value="1"/>
</dbReference>
<feature type="domain" description="Bacterial toxin RNase RnlA/LsoA N-terminal repeated" evidence="1">
    <location>
        <begin position="99"/>
        <end position="183"/>
    </location>
</feature>
<protein>
    <submittedName>
        <fullName evidence="4">Type II toxin-antitoxin system RnlA family toxin</fullName>
    </submittedName>
</protein>
<organism evidence="4 5">
    <name type="scientific">Vibrio splendidus</name>
    <dbReference type="NCBI Taxonomy" id="29497"/>
    <lineage>
        <taxon>Bacteria</taxon>
        <taxon>Pseudomonadati</taxon>
        <taxon>Pseudomonadota</taxon>
        <taxon>Gammaproteobacteria</taxon>
        <taxon>Vibrionales</taxon>
        <taxon>Vibrionaceae</taxon>
        <taxon>Vibrio</taxon>
    </lineage>
</organism>
<evidence type="ECO:0000313" key="4">
    <source>
        <dbReference type="EMBL" id="MEZ8180354.1"/>
    </source>
</evidence>
<dbReference type="RefSeq" id="WP_371690681.1">
    <property type="nucleotide sequence ID" value="NZ_JBGONW010000007.1"/>
</dbReference>
<feature type="domain" description="Bacterial toxin RNase RnlA/LsoA DBD" evidence="2">
    <location>
        <begin position="205"/>
        <end position="325"/>
    </location>
</feature>
<dbReference type="Gene3D" id="1.10.8.1130">
    <property type="entry name" value="Bacterial toxin RNase RnlA/LsoA, C-terminal Dmd-binding domain"/>
    <property type="match status" value="1"/>
</dbReference>
<dbReference type="InterPro" id="IPR045837">
    <property type="entry name" value="RnlA_toxin_N"/>
</dbReference>
<evidence type="ECO:0000313" key="5">
    <source>
        <dbReference type="Proteomes" id="UP001569200"/>
    </source>
</evidence>
<evidence type="ECO:0000259" key="2">
    <source>
        <dbReference type="Pfam" id="PF19034"/>
    </source>
</evidence>
<dbReference type="InterPro" id="IPR031845">
    <property type="entry name" value="RnlA_toxin_NRD"/>
</dbReference>
<comment type="caution">
    <text evidence="4">The sequence shown here is derived from an EMBL/GenBank/DDBJ whole genome shotgun (WGS) entry which is preliminary data.</text>
</comment>
<evidence type="ECO:0000259" key="1">
    <source>
        <dbReference type="Pfam" id="PF15935"/>
    </source>
</evidence>
<accession>A0ABV4LRA0</accession>